<evidence type="ECO:0000259" key="1">
    <source>
        <dbReference type="PROSITE" id="PS50835"/>
    </source>
</evidence>
<dbReference type="Gene3D" id="2.60.40.10">
    <property type="entry name" value="Immunoglobulins"/>
    <property type="match status" value="1"/>
</dbReference>
<gene>
    <name evidence="2" type="ORF">C0J50_8098</name>
</gene>
<proteinExistence type="predicted"/>
<dbReference type="InterPro" id="IPR013783">
    <property type="entry name" value="Ig-like_fold"/>
</dbReference>
<comment type="caution">
    <text evidence="2">The sequence shown here is derived from an EMBL/GenBank/DDBJ whole genome shotgun (WGS) entry which is preliminary data.</text>
</comment>
<dbReference type="InterPro" id="IPR007110">
    <property type="entry name" value="Ig-like_dom"/>
</dbReference>
<feature type="domain" description="Ig-like" evidence="1">
    <location>
        <begin position="50"/>
        <end position="139"/>
    </location>
</feature>
<evidence type="ECO:0000313" key="3">
    <source>
        <dbReference type="Proteomes" id="UP001205998"/>
    </source>
</evidence>
<dbReference type="Proteomes" id="UP001205998">
    <property type="component" value="Unassembled WGS sequence"/>
</dbReference>
<feature type="non-terminal residue" evidence="2">
    <location>
        <position position="139"/>
    </location>
</feature>
<dbReference type="EMBL" id="MU537915">
    <property type="protein sequence ID" value="KAI5629199.1"/>
    <property type="molecule type" value="Genomic_DNA"/>
</dbReference>
<keyword evidence="3" id="KW-1185">Reference proteome</keyword>
<name>A0AAD5B8G4_SILAS</name>
<dbReference type="SUPFAM" id="SSF48726">
    <property type="entry name" value="Immunoglobulin"/>
    <property type="match status" value="2"/>
</dbReference>
<sequence>CTYSIENNTIPDYSCNPRFKVNIEGLVITDVKNSDAGVYNCVMTRVIPPPAVDTFTILRLNVPSLTLQWINTTIVNCVELLCSVQGLKSPGVNFSWTRAGLYLNHTSSTINSTLTLCKPNWTDGDTITCRADYSNKFIV</sequence>
<protein>
    <recommendedName>
        <fullName evidence="1">Ig-like domain-containing protein</fullName>
    </recommendedName>
</protein>
<reference evidence="2" key="1">
    <citation type="submission" date="2018-07" db="EMBL/GenBank/DDBJ databases">
        <title>Comparative genomics of catfishes provides insights into carnivory and benthic adaptation.</title>
        <authorList>
            <person name="Zhang Y."/>
            <person name="Wang D."/>
            <person name="Peng Z."/>
            <person name="Zheng S."/>
            <person name="Shao F."/>
            <person name="Tao W."/>
        </authorList>
    </citation>
    <scope>NUCLEOTIDE SEQUENCE</scope>
    <source>
        <strain evidence="2">Chongqing</strain>
    </source>
</reference>
<feature type="non-terminal residue" evidence="2">
    <location>
        <position position="1"/>
    </location>
</feature>
<evidence type="ECO:0000313" key="2">
    <source>
        <dbReference type="EMBL" id="KAI5629199.1"/>
    </source>
</evidence>
<accession>A0AAD5B8G4</accession>
<dbReference type="PROSITE" id="PS50835">
    <property type="entry name" value="IG_LIKE"/>
    <property type="match status" value="1"/>
</dbReference>
<dbReference type="InterPro" id="IPR036179">
    <property type="entry name" value="Ig-like_dom_sf"/>
</dbReference>
<organism evidence="2 3">
    <name type="scientific">Silurus asotus</name>
    <name type="common">Amur catfish</name>
    <name type="synonym">Parasilurus asotus</name>
    <dbReference type="NCBI Taxonomy" id="30991"/>
    <lineage>
        <taxon>Eukaryota</taxon>
        <taxon>Metazoa</taxon>
        <taxon>Chordata</taxon>
        <taxon>Craniata</taxon>
        <taxon>Vertebrata</taxon>
        <taxon>Euteleostomi</taxon>
        <taxon>Actinopterygii</taxon>
        <taxon>Neopterygii</taxon>
        <taxon>Teleostei</taxon>
        <taxon>Ostariophysi</taxon>
        <taxon>Siluriformes</taxon>
        <taxon>Siluridae</taxon>
        <taxon>Silurus</taxon>
    </lineage>
</organism>
<dbReference type="AlphaFoldDB" id="A0AAD5B8G4"/>